<sequence length="189" mass="21083">MAIKVSIICDGCVVASMEWHEITNYRVAHEKGTPVHVGMLRDLLLSFFNESNLKPGKIIFYRNIFFNISMLIIAMSGSLVHATQKLRSVIKLWKRVLIHSCAKASSGKPSCTPGRPRRPRHDLKQAERRRRILGMTEASMTTSKARGIETANCFHVAAFLTLCNSVSNSIEWALDLLGQKAEAMKTAAL</sequence>
<reference evidence="1" key="1">
    <citation type="submission" date="2015-06" db="UniProtKB">
        <authorList>
            <consortium name="EnsemblPlants"/>
        </authorList>
    </citation>
    <scope>IDENTIFICATION</scope>
</reference>
<dbReference type="EnsemblPlants" id="EMT10893">
    <property type="protein sequence ID" value="EMT10893"/>
    <property type="gene ID" value="F775_24095"/>
</dbReference>
<accession>M8C6Y5</accession>
<name>M8C6Y5_AEGTA</name>
<proteinExistence type="predicted"/>
<evidence type="ECO:0000313" key="1">
    <source>
        <dbReference type="EnsemblPlants" id="EMT10893"/>
    </source>
</evidence>
<dbReference type="AlphaFoldDB" id="M8C6Y5"/>
<organism evidence="1">
    <name type="scientific">Aegilops tauschii</name>
    <name type="common">Tausch's goatgrass</name>
    <name type="synonym">Aegilops squarrosa</name>
    <dbReference type="NCBI Taxonomy" id="37682"/>
    <lineage>
        <taxon>Eukaryota</taxon>
        <taxon>Viridiplantae</taxon>
        <taxon>Streptophyta</taxon>
        <taxon>Embryophyta</taxon>
        <taxon>Tracheophyta</taxon>
        <taxon>Spermatophyta</taxon>
        <taxon>Magnoliopsida</taxon>
        <taxon>Liliopsida</taxon>
        <taxon>Poales</taxon>
        <taxon>Poaceae</taxon>
        <taxon>BOP clade</taxon>
        <taxon>Pooideae</taxon>
        <taxon>Triticodae</taxon>
        <taxon>Triticeae</taxon>
        <taxon>Triticinae</taxon>
        <taxon>Aegilops</taxon>
    </lineage>
</organism>
<protein>
    <submittedName>
        <fullName evidence="1">Uncharacterized protein</fullName>
    </submittedName>
</protein>